<keyword evidence="3" id="KW-1185">Reference proteome</keyword>
<evidence type="ECO:0000313" key="3">
    <source>
        <dbReference type="Proteomes" id="UP000535543"/>
    </source>
</evidence>
<reference evidence="2 3" key="1">
    <citation type="submission" date="2019-05" db="EMBL/GenBank/DDBJ databases">
        <authorList>
            <person name="Lee S.D."/>
        </authorList>
    </citation>
    <scope>NUCLEOTIDE SEQUENCE [LARGE SCALE GENOMIC DNA]</scope>
    <source>
        <strain evidence="2 3">YC2-7</strain>
    </source>
</reference>
<gene>
    <name evidence="2" type="ORF">FGL95_29730</name>
</gene>
<evidence type="ECO:0000313" key="2">
    <source>
        <dbReference type="EMBL" id="NMN99211.1"/>
    </source>
</evidence>
<dbReference type="RefSeq" id="WP_169594272.1">
    <property type="nucleotide sequence ID" value="NZ_VCQU01000015.1"/>
</dbReference>
<dbReference type="EMBL" id="VCQU01000015">
    <property type="protein sequence ID" value="NMN99211.1"/>
    <property type="molecule type" value="Genomic_DNA"/>
</dbReference>
<dbReference type="Gene3D" id="3.40.50.1820">
    <property type="entry name" value="alpha/beta hydrolase"/>
    <property type="match status" value="1"/>
</dbReference>
<sequence length="413" mass="44427">MPTAAVQRKAEVRALARLALDELGGAADGVGSVHRAISDRIFSGVRLGLGNSAKPVKIVHDAVTDGVYSVVGDTARRVARLAGETADLTIDAPPSQTRRGALLLGILQGLRGDALAAESSILASPMTIRIDGMPVPVTTTGLADAFPRATGRIVVFMHGLMETEFGWHLGGRRTYGQRLAEDLDYTPIEIRFNSGRRISDNGSELCGLLGDLVEQWPVDVEQIALVGHSMGGLIARSACYRAQLDGEYWASRVKHVVCLGSPHLGAPLEGLVHYGSAALALLPETRPFGNLLRRRSGGIRDLRAGSLVDEDWRDRDADSLRAAVCKEVPLLDGAMHCFVSASVTHNPRHPLGMVIGDGLVLVPSASGRNRKRTIGFRKEDGIHLGPANHFTLLNDDRVYDKLREWLNTAPMSV</sequence>
<dbReference type="InterPro" id="IPR012908">
    <property type="entry name" value="PGAP1-ab_dom-like"/>
</dbReference>
<reference evidence="2 3" key="2">
    <citation type="submission" date="2020-06" db="EMBL/GenBank/DDBJ databases">
        <title>Antribacter stalactiti gen. nov., sp. nov., a new member of the family Nacardiaceae isolated from a cave.</title>
        <authorList>
            <person name="Kim I.S."/>
        </authorList>
    </citation>
    <scope>NUCLEOTIDE SEQUENCE [LARGE SCALE GENOMIC DNA]</scope>
    <source>
        <strain evidence="2 3">YC2-7</strain>
    </source>
</reference>
<protein>
    <submittedName>
        <fullName evidence="2">Alpha/beta hydrolase</fullName>
    </submittedName>
</protein>
<comment type="caution">
    <text evidence="2">The sequence shown here is derived from an EMBL/GenBank/DDBJ whole genome shotgun (WGS) entry which is preliminary data.</text>
</comment>
<feature type="domain" description="GPI inositol-deacylase PGAP1-like alpha/beta" evidence="1">
    <location>
        <begin position="219"/>
        <end position="268"/>
    </location>
</feature>
<name>A0A848KLX2_9NOCA</name>
<proteinExistence type="predicted"/>
<organism evidence="2 3">
    <name type="scientific">Antrihabitans stalactiti</name>
    <dbReference type="NCBI Taxonomy" id="2584121"/>
    <lineage>
        <taxon>Bacteria</taxon>
        <taxon>Bacillati</taxon>
        <taxon>Actinomycetota</taxon>
        <taxon>Actinomycetes</taxon>
        <taxon>Mycobacteriales</taxon>
        <taxon>Nocardiaceae</taxon>
        <taxon>Antrihabitans</taxon>
    </lineage>
</organism>
<evidence type="ECO:0000259" key="1">
    <source>
        <dbReference type="Pfam" id="PF07819"/>
    </source>
</evidence>
<keyword evidence="2" id="KW-0378">Hydrolase</keyword>
<dbReference type="AlphaFoldDB" id="A0A848KLX2"/>
<dbReference type="Proteomes" id="UP000535543">
    <property type="component" value="Unassembled WGS sequence"/>
</dbReference>
<accession>A0A848KLX2</accession>
<dbReference type="SUPFAM" id="SSF53474">
    <property type="entry name" value="alpha/beta-Hydrolases"/>
    <property type="match status" value="1"/>
</dbReference>
<dbReference type="PANTHER" id="PTHR37946:SF1">
    <property type="entry name" value="SLL1969 PROTEIN"/>
    <property type="match status" value="1"/>
</dbReference>
<dbReference type="InterPro" id="IPR029058">
    <property type="entry name" value="AB_hydrolase_fold"/>
</dbReference>
<dbReference type="PANTHER" id="PTHR37946">
    <property type="entry name" value="SLL1969 PROTEIN"/>
    <property type="match status" value="1"/>
</dbReference>
<dbReference type="GO" id="GO:0016788">
    <property type="term" value="F:hydrolase activity, acting on ester bonds"/>
    <property type="evidence" value="ECO:0007669"/>
    <property type="project" value="InterPro"/>
</dbReference>
<dbReference type="Pfam" id="PF07819">
    <property type="entry name" value="PGAP1"/>
    <property type="match status" value="1"/>
</dbReference>